<name>A0ABW2ZHW1_9SPHI</name>
<reference evidence="2" key="1">
    <citation type="journal article" date="2019" name="Int. J. Syst. Evol. Microbiol.">
        <title>The Global Catalogue of Microorganisms (GCM) 10K type strain sequencing project: providing services to taxonomists for standard genome sequencing and annotation.</title>
        <authorList>
            <consortium name="The Broad Institute Genomics Platform"/>
            <consortium name="The Broad Institute Genome Sequencing Center for Infectious Disease"/>
            <person name="Wu L."/>
            <person name="Ma J."/>
        </authorList>
    </citation>
    <scope>NUCLEOTIDE SEQUENCE [LARGE SCALE GENOMIC DNA]</scope>
    <source>
        <strain evidence="2">CCUG 60742</strain>
    </source>
</reference>
<gene>
    <name evidence="1" type="ORF">ACFQZI_13225</name>
</gene>
<sequence length="357" mass="40657">MEKKIIFGKYIQDLNNIVRNKDILQTRSFSTFSGSNKINLSESLSHGNPLGHIEPLRALLNLPQPHISSGTHKDFNQIGVTESSENHYIVSVFMDVKNSTIFFNKYNNNQIALIIQTIQAAAIAICSLFEGHVQRLQYDGLFVYFGGKNITKEKAIKSALHATSFFSYFVKYELNELLKQYEFDKISTRSGIDFGDDNDVTWYRFGIGEASEVTTVSLHTSVVPKMQSNAEANGIVIGNNVKERLRLDEYSSSVTYQKDGKIIIDDFIINQYRQHKFNWQSWLANHFPFVKRESNKIYIDYDSNKNAQIKQFNNNDNELLRILGYSTGETFISPTGIPNVTHYGTPAPNNSNYGIIE</sequence>
<dbReference type="Proteomes" id="UP001597073">
    <property type="component" value="Unassembled WGS sequence"/>
</dbReference>
<dbReference type="EMBL" id="JBHTIA010000009">
    <property type="protein sequence ID" value="MFD0765818.1"/>
    <property type="molecule type" value="Genomic_DNA"/>
</dbReference>
<evidence type="ECO:0000313" key="1">
    <source>
        <dbReference type="EMBL" id="MFD0765818.1"/>
    </source>
</evidence>
<dbReference type="RefSeq" id="WP_377143165.1">
    <property type="nucleotide sequence ID" value="NZ_JBHTIA010000009.1"/>
</dbReference>
<accession>A0ABW2ZHW1</accession>
<organism evidence="1 2">
    <name type="scientific">Mucilaginibacter lutimaris</name>
    <dbReference type="NCBI Taxonomy" id="931629"/>
    <lineage>
        <taxon>Bacteria</taxon>
        <taxon>Pseudomonadati</taxon>
        <taxon>Bacteroidota</taxon>
        <taxon>Sphingobacteriia</taxon>
        <taxon>Sphingobacteriales</taxon>
        <taxon>Sphingobacteriaceae</taxon>
        <taxon>Mucilaginibacter</taxon>
    </lineage>
</organism>
<dbReference type="Gene3D" id="3.30.70.1230">
    <property type="entry name" value="Nucleotide cyclase"/>
    <property type="match status" value="1"/>
</dbReference>
<evidence type="ECO:0000313" key="2">
    <source>
        <dbReference type="Proteomes" id="UP001597073"/>
    </source>
</evidence>
<comment type="caution">
    <text evidence="1">The sequence shown here is derived from an EMBL/GenBank/DDBJ whole genome shotgun (WGS) entry which is preliminary data.</text>
</comment>
<keyword evidence="2" id="KW-1185">Reference proteome</keyword>
<evidence type="ECO:0008006" key="3">
    <source>
        <dbReference type="Google" id="ProtNLM"/>
    </source>
</evidence>
<dbReference type="InterPro" id="IPR029787">
    <property type="entry name" value="Nucleotide_cyclase"/>
</dbReference>
<protein>
    <recommendedName>
        <fullName evidence="3">Guanylate cyclase domain-containing protein</fullName>
    </recommendedName>
</protein>
<dbReference type="SUPFAM" id="SSF55073">
    <property type="entry name" value="Nucleotide cyclase"/>
    <property type="match status" value="1"/>
</dbReference>
<proteinExistence type="predicted"/>